<accession>A0ACC0AZD4</accession>
<keyword evidence="2" id="KW-1185">Reference proteome</keyword>
<comment type="caution">
    <text evidence="1">The sequence shown here is derived from an EMBL/GenBank/DDBJ whole genome shotgun (WGS) entry which is preliminary data.</text>
</comment>
<dbReference type="EMBL" id="CM044704">
    <property type="protein sequence ID" value="KAI5666249.1"/>
    <property type="molecule type" value="Genomic_DNA"/>
</dbReference>
<dbReference type="Proteomes" id="UP001060085">
    <property type="component" value="Linkage Group LG04"/>
</dbReference>
<organism evidence="1 2">
    <name type="scientific">Catharanthus roseus</name>
    <name type="common">Madagascar periwinkle</name>
    <name type="synonym">Vinca rosea</name>
    <dbReference type="NCBI Taxonomy" id="4058"/>
    <lineage>
        <taxon>Eukaryota</taxon>
        <taxon>Viridiplantae</taxon>
        <taxon>Streptophyta</taxon>
        <taxon>Embryophyta</taxon>
        <taxon>Tracheophyta</taxon>
        <taxon>Spermatophyta</taxon>
        <taxon>Magnoliopsida</taxon>
        <taxon>eudicotyledons</taxon>
        <taxon>Gunneridae</taxon>
        <taxon>Pentapetalae</taxon>
        <taxon>asterids</taxon>
        <taxon>lamiids</taxon>
        <taxon>Gentianales</taxon>
        <taxon>Apocynaceae</taxon>
        <taxon>Rauvolfioideae</taxon>
        <taxon>Vinceae</taxon>
        <taxon>Catharanthinae</taxon>
        <taxon>Catharanthus</taxon>
    </lineage>
</organism>
<sequence>MKTSIPSTSSIQTPNRFQALKDFPPLTYSMAAETPSFKIQKYPTIPTSSTQNVSSASTQYFTKPISSKISFPDSFLRDANGYLMILKKLKPFMSSS</sequence>
<gene>
    <name evidence="1" type="ORF">M9H77_16102</name>
</gene>
<evidence type="ECO:0000313" key="1">
    <source>
        <dbReference type="EMBL" id="KAI5666249.1"/>
    </source>
</evidence>
<name>A0ACC0AZD4_CATRO</name>
<protein>
    <submittedName>
        <fullName evidence="1">Uncharacterized protein</fullName>
    </submittedName>
</protein>
<reference evidence="2" key="1">
    <citation type="journal article" date="2023" name="Nat. Plants">
        <title>Single-cell RNA sequencing provides a high-resolution roadmap for understanding the multicellular compartmentation of specialized metabolism.</title>
        <authorList>
            <person name="Sun S."/>
            <person name="Shen X."/>
            <person name="Li Y."/>
            <person name="Li Y."/>
            <person name="Wang S."/>
            <person name="Li R."/>
            <person name="Zhang H."/>
            <person name="Shen G."/>
            <person name="Guo B."/>
            <person name="Wei J."/>
            <person name="Xu J."/>
            <person name="St-Pierre B."/>
            <person name="Chen S."/>
            <person name="Sun C."/>
        </authorList>
    </citation>
    <scope>NUCLEOTIDE SEQUENCE [LARGE SCALE GENOMIC DNA]</scope>
</reference>
<proteinExistence type="predicted"/>
<evidence type="ECO:0000313" key="2">
    <source>
        <dbReference type="Proteomes" id="UP001060085"/>
    </source>
</evidence>